<protein>
    <submittedName>
        <fullName evidence="2">Uncharacterized protein</fullName>
    </submittedName>
</protein>
<dbReference type="Proteomes" id="UP000037035">
    <property type="component" value="Unassembled WGS sequence"/>
</dbReference>
<sequence length="316" mass="33549">MSVKKCAMSRINENFQSRNMVPSLPEGSGRPRATSELSAHTPKHMGGGQKKLQHYNTILSFEAMRSFLTLTGVLVILQSCSLLTAKEQSPVPLKPAQLNGPLGASKIFPFRKYEDFQISDGVAGHSLERANEVFVKPFEGINFAEITQLDLNNLAAMANVSIFNEKLFVEAIKKSGGTSKHPNAPLAAGLIANKVLKLVGYRRSGYRVQQVSKITTRKLIYSPRPFPPTNLAVDRLGKNVKLDKQRAGQKMVSYLSLGKKSGGSKAAGASTETGGNAGSAGTGGNEGRGQTGGAGSNTGGKGAVKQTSVDGNEDDD</sequence>
<dbReference type="AlphaFoldDB" id="A0A0L6UUZ1"/>
<evidence type="ECO:0000313" key="2">
    <source>
        <dbReference type="EMBL" id="KNZ52082.1"/>
    </source>
</evidence>
<dbReference type="PANTHER" id="PTHR38849:SF1">
    <property type="entry name" value="SMALL SECRETED PROTEIN"/>
    <property type="match status" value="1"/>
</dbReference>
<accession>A0A0L6UUZ1</accession>
<gene>
    <name evidence="2" type="ORF">VP01_36g6</name>
</gene>
<dbReference type="OrthoDB" id="2496860at2759"/>
<feature type="compositionally biased region" description="Low complexity" evidence="1">
    <location>
        <begin position="263"/>
        <end position="274"/>
    </location>
</feature>
<organism evidence="2 3">
    <name type="scientific">Puccinia sorghi</name>
    <dbReference type="NCBI Taxonomy" id="27349"/>
    <lineage>
        <taxon>Eukaryota</taxon>
        <taxon>Fungi</taxon>
        <taxon>Dikarya</taxon>
        <taxon>Basidiomycota</taxon>
        <taxon>Pucciniomycotina</taxon>
        <taxon>Pucciniomycetes</taxon>
        <taxon>Pucciniales</taxon>
        <taxon>Pucciniaceae</taxon>
        <taxon>Puccinia</taxon>
    </lineage>
</organism>
<proteinExistence type="predicted"/>
<evidence type="ECO:0000313" key="3">
    <source>
        <dbReference type="Proteomes" id="UP000037035"/>
    </source>
</evidence>
<feature type="compositionally biased region" description="Gly residues" evidence="1">
    <location>
        <begin position="275"/>
        <end position="302"/>
    </location>
</feature>
<feature type="region of interest" description="Disordered" evidence="1">
    <location>
        <begin position="258"/>
        <end position="316"/>
    </location>
</feature>
<reference evidence="2 3" key="1">
    <citation type="submission" date="2015-08" db="EMBL/GenBank/DDBJ databases">
        <title>Next Generation Sequencing and Analysis of the Genome of Puccinia sorghi L Schw, the Causal Agent of Maize Common Rust.</title>
        <authorList>
            <person name="Rochi L."/>
            <person name="Burguener G."/>
            <person name="Darino M."/>
            <person name="Turjanski A."/>
            <person name="Kreff E."/>
            <person name="Dieguez M.J."/>
            <person name="Sacco F."/>
        </authorList>
    </citation>
    <scope>NUCLEOTIDE SEQUENCE [LARGE SCALE GENOMIC DNA]</scope>
    <source>
        <strain evidence="2 3">RO10H11247</strain>
    </source>
</reference>
<comment type="caution">
    <text evidence="2">The sequence shown here is derived from an EMBL/GenBank/DDBJ whole genome shotgun (WGS) entry which is preliminary data.</text>
</comment>
<name>A0A0L6UUZ1_9BASI</name>
<dbReference type="PANTHER" id="PTHR38849">
    <property type="entry name" value="SMALL SECRETED PROTEIN"/>
    <property type="match status" value="1"/>
</dbReference>
<dbReference type="EMBL" id="LAVV01008724">
    <property type="protein sequence ID" value="KNZ52082.1"/>
    <property type="molecule type" value="Genomic_DNA"/>
</dbReference>
<keyword evidence="3" id="KW-1185">Reference proteome</keyword>
<dbReference type="VEuPathDB" id="FungiDB:VP01_36g6"/>
<evidence type="ECO:0000256" key="1">
    <source>
        <dbReference type="SAM" id="MobiDB-lite"/>
    </source>
</evidence>
<feature type="region of interest" description="Disordered" evidence="1">
    <location>
        <begin position="17"/>
        <end position="49"/>
    </location>
</feature>